<keyword evidence="1" id="KW-1133">Transmembrane helix</keyword>
<dbReference type="Proteomes" id="UP000554004">
    <property type="component" value="Unassembled WGS sequence"/>
</dbReference>
<sequence length="239" mass="27599">MAKISKKILEKIKKEDIKPIGRLSFILKDSFILILFFLNILFGSIGLAICIYLFRVSDIFDLILSVNDFIQILIISIPIIWVLITLLFIFVSYLNFRYSKGGYRFSFIKIFLINLLIIFVLGIFIDTVGLSQRLNTVFSSNFPMYQESVDPRYQVWNRPQEGYIAGEITEVRGDSIAIKDLSGMGWSIDITNANIRRMVNMQEGEKIKIRGSVGDNNTFKAVDILPWEGRRNNLQQNHR</sequence>
<evidence type="ECO:0000313" key="2">
    <source>
        <dbReference type="EMBL" id="NLE30718.1"/>
    </source>
</evidence>
<gene>
    <name evidence="2" type="ORF">GX618_00365</name>
</gene>
<proteinExistence type="predicted"/>
<accession>A0A847ET03</accession>
<dbReference type="AlphaFoldDB" id="A0A847ET03"/>
<keyword evidence="1" id="KW-0812">Transmembrane</keyword>
<organism evidence="2 3">
    <name type="scientific">Candidatus Dojkabacteria bacterium</name>
    <dbReference type="NCBI Taxonomy" id="2099670"/>
    <lineage>
        <taxon>Bacteria</taxon>
        <taxon>Candidatus Dojkabacteria</taxon>
    </lineage>
</organism>
<reference evidence="2 3" key="1">
    <citation type="journal article" date="2020" name="Biotechnol. Biofuels">
        <title>New insights from the biogas microbiome by comprehensive genome-resolved metagenomics of nearly 1600 species originating from multiple anaerobic digesters.</title>
        <authorList>
            <person name="Campanaro S."/>
            <person name="Treu L."/>
            <person name="Rodriguez-R L.M."/>
            <person name="Kovalovszki A."/>
            <person name="Ziels R.M."/>
            <person name="Maus I."/>
            <person name="Zhu X."/>
            <person name="Kougias P.G."/>
            <person name="Basile A."/>
            <person name="Luo G."/>
            <person name="Schluter A."/>
            <person name="Konstantinidis K.T."/>
            <person name="Angelidaki I."/>
        </authorList>
    </citation>
    <scope>NUCLEOTIDE SEQUENCE [LARGE SCALE GENOMIC DNA]</scope>
    <source>
        <strain evidence="2">AS06rmzACSIP_421</strain>
    </source>
</reference>
<protein>
    <submittedName>
        <fullName evidence="2">Uncharacterized protein</fullName>
    </submittedName>
</protein>
<evidence type="ECO:0000256" key="1">
    <source>
        <dbReference type="SAM" id="Phobius"/>
    </source>
</evidence>
<comment type="caution">
    <text evidence="2">The sequence shown here is derived from an EMBL/GenBank/DDBJ whole genome shotgun (WGS) entry which is preliminary data.</text>
</comment>
<dbReference type="EMBL" id="JAAZAL010000014">
    <property type="protein sequence ID" value="NLE30718.1"/>
    <property type="molecule type" value="Genomic_DNA"/>
</dbReference>
<evidence type="ECO:0000313" key="3">
    <source>
        <dbReference type="Proteomes" id="UP000554004"/>
    </source>
</evidence>
<feature type="transmembrane region" description="Helical" evidence="1">
    <location>
        <begin position="69"/>
        <end position="94"/>
    </location>
</feature>
<name>A0A847ET03_9BACT</name>
<keyword evidence="1" id="KW-0472">Membrane</keyword>
<feature type="transmembrane region" description="Helical" evidence="1">
    <location>
        <begin position="31"/>
        <end position="54"/>
    </location>
</feature>
<feature type="transmembrane region" description="Helical" evidence="1">
    <location>
        <begin position="106"/>
        <end position="125"/>
    </location>
</feature>